<reference evidence="1" key="2">
    <citation type="journal article" date="2015" name="Fish Shellfish Immunol.">
        <title>Early steps in the European eel (Anguilla anguilla)-Vibrio vulnificus interaction in the gills: Role of the RtxA13 toxin.</title>
        <authorList>
            <person name="Callol A."/>
            <person name="Pajuelo D."/>
            <person name="Ebbesson L."/>
            <person name="Teles M."/>
            <person name="MacKenzie S."/>
            <person name="Amaro C."/>
        </authorList>
    </citation>
    <scope>NUCLEOTIDE SEQUENCE</scope>
</reference>
<protein>
    <submittedName>
        <fullName evidence="1">Uncharacterized protein</fullName>
    </submittedName>
</protein>
<name>A0A0E9W7P5_ANGAN</name>
<proteinExistence type="predicted"/>
<reference evidence="1" key="1">
    <citation type="submission" date="2014-11" db="EMBL/GenBank/DDBJ databases">
        <authorList>
            <person name="Amaro Gonzalez C."/>
        </authorList>
    </citation>
    <scope>NUCLEOTIDE SEQUENCE</scope>
</reference>
<dbReference type="AlphaFoldDB" id="A0A0E9W7P5"/>
<sequence>MLQIRSGEKHLKTVLLGRFTSVSSSIPTACAWQYCTRCDQDHMHTMNGEN</sequence>
<organism evidence="1">
    <name type="scientific">Anguilla anguilla</name>
    <name type="common">European freshwater eel</name>
    <name type="synonym">Muraena anguilla</name>
    <dbReference type="NCBI Taxonomy" id="7936"/>
    <lineage>
        <taxon>Eukaryota</taxon>
        <taxon>Metazoa</taxon>
        <taxon>Chordata</taxon>
        <taxon>Craniata</taxon>
        <taxon>Vertebrata</taxon>
        <taxon>Euteleostomi</taxon>
        <taxon>Actinopterygii</taxon>
        <taxon>Neopterygii</taxon>
        <taxon>Teleostei</taxon>
        <taxon>Anguilliformes</taxon>
        <taxon>Anguillidae</taxon>
        <taxon>Anguilla</taxon>
    </lineage>
</organism>
<dbReference type="EMBL" id="GBXM01022967">
    <property type="protein sequence ID" value="JAH85610.1"/>
    <property type="molecule type" value="Transcribed_RNA"/>
</dbReference>
<evidence type="ECO:0000313" key="1">
    <source>
        <dbReference type="EMBL" id="JAH85610.1"/>
    </source>
</evidence>
<accession>A0A0E9W7P5</accession>